<evidence type="ECO:0000256" key="8">
    <source>
        <dbReference type="SAM" id="SignalP"/>
    </source>
</evidence>
<dbReference type="WBParaSite" id="TREG1_114680.2">
    <property type="protein sequence ID" value="TREG1_114680.2"/>
    <property type="gene ID" value="TREG1_114680"/>
</dbReference>
<organism evidence="9 10">
    <name type="scientific">Trichobilharzia regenti</name>
    <name type="common">Nasal bird schistosome</name>
    <dbReference type="NCBI Taxonomy" id="157069"/>
    <lineage>
        <taxon>Eukaryota</taxon>
        <taxon>Metazoa</taxon>
        <taxon>Spiralia</taxon>
        <taxon>Lophotrochozoa</taxon>
        <taxon>Platyhelminthes</taxon>
        <taxon>Trematoda</taxon>
        <taxon>Digenea</taxon>
        <taxon>Strigeidida</taxon>
        <taxon>Schistosomatoidea</taxon>
        <taxon>Schistosomatidae</taxon>
        <taxon>Trichobilharzia</taxon>
    </lineage>
</organism>
<protein>
    <recommendedName>
        <fullName evidence="3">protein-L-isoaspartate(D-aspartate) O-methyltransferase</fullName>
        <ecNumber evidence="3">2.1.1.77</ecNumber>
    </recommendedName>
</protein>
<feature type="chain" id="PRO_5041702997" description="protein-L-isoaspartate(D-aspartate) O-methyltransferase" evidence="8">
    <location>
        <begin position="27"/>
        <end position="304"/>
    </location>
</feature>
<evidence type="ECO:0000256" key="1">
    <source>
        <dbReference type="ARBA" id="ARBA00004496"/>
    </source>
</evidence>
<dbReference type="GO" id="GO:0032259">
    <property type="term" value="P:methylation"/>
    <property type="evidence" value="ECO:0007669"/>
    <property type="project" value="UniProtKB-KW"/>
</dbReference>
<feature type="signal peptide" evidence="8">
    <location>
        <begin position="1"/>
        <end position="26"/>
    </location>
</feature>
<dbReference type="AlphaFoldDB" id="A0AA85IQG2"/>
<keyword evidence="8" id="KW-0732">Signal</keyword>
<evidence type="ECO:0000256" key="2">
    <source>
        <dbReference type="ARBA" id="ARBA00005369"/>
    </source>
</evidence>
<comment type="similarity">
    <text evidence="2">Belongs to the methyltransferase superfamily. L-isoaspartyl/D-aspartyl protein methyltransferase family.</text>
</comment>
<reference evidence="9" key="1">
    <citation type="submission" date="2022-06" db="EMBL/GenBank/DDBJ databases">
        <authorList>
            <person name="Berger JAMES D."/>
            <person name="Berger JAMES D."/>
        </authorList>
    </citation>
    <scope>NUCLEOTIDE SEQUENCE [LARGE SCALE GENOMIC DNA]</scope>
</reference>
<dbReference type="PANTHER" id="PTHR11579:SF0">
    <property type="entry name" value="PROTEIN-L-ISOASPARTATE(D-ASPARTATE) O-METHYLTRANSFERASE"/>
    <property type="match status" value="1"/>
</dbReference>
<dbReference type="PANTHER" id="PTHR11579">
    <property type="entry name" value="PROTEIN-L-ISOASPARTATE O-METHYLTRANSFERASE"/>
    <property type="match status" value="1"/>
</dbReference>
<dbReference type="InterPro" id="IPR000682">
    <property type="entry name" value="PCMT"/>
</dbReference>
<evidence type="ECO:0000256" key="7">
    <source>
        <dbReference type="ARBA" id="ARBA00022691"/>
    </source>
</evidence>
<keyword evidence="5" id="KW-0489">Methyltransferase</keyword>
<dbReference type="GO" id="GO:0004719">
    <property type="term" value="F:protein-L-isoaspartate (D-aspartate) O-methyltransferase activity"/>
    <property type="evidence" value="ECO:0007669"/>
    <property type="project" value="UniProtKB-EC"/>
</dbReference>
<dbReference type="Pfam" id="PF01135">
    <property type="entry name" value="PCMT"/>
    <property type="match status" value="1"/>
</dbReference>
<evidence type="ECO:0000256" key="6">
    <source>
        <dbReference type="ARBA" id="ARBA00022679"/>
    </source>
</evidence>
<evidence type="ECO:0000313" key="10">
    <source>
        <dbReference type="WBParaSite" id="TREG1_114680.2"/>
    </source>
</evidence>
<keyword evidence="9" id="KW-1185">Reference proteome</keyword>
<dbReference type="GO" id="GO:0005737">
    <property type="term" value="C:cytoplasm"/>
    <property type="evidence" value="ECO:0007669"/>
    <property type="project" value="UniProtKB-SubCell"/>
</dbReference>
<evidence type="ECO:0000256" key="4">
    <source>
        <dbReference type="ARBA" id="ARBA00022490"/>
    </source>
</evidence>
<dbReference type="Proteomes" id="UP000050795">
    <property type="component" value="Unassembled WGS sequence"/>
</dbReference>
<dbReference type="EC" id="2.1.1.77" evidence="3"/>
<reference evidence="10" key="2">
    <citation type="submission" date="2023-11" db="UniProtKB">
        <authorList>
            <consortium name="WormBaseParasite"/>
        </authorList>
    </citation>
    <scope>IDENTIFICATION</scope>
</reference>
<proteinExistence type="inferred from homology"/>
<dbReference type="SUPFAM" id="SSF53335">
    <property type="entry name" value="S-adenosyl-L-methionine-dependent methyltransferases"/>
    <property type="match status" value="1"/>
</dbReference>
<keyword evidence="4" id="KW-0963">Cytoplasm</keyword>
<keyword evidence="6" id="KW-0808">Transferase</keyword>
<dbReference type="Gene3D" id="3.40.50.150">
    <property type="entry name" value="Vaccinia Virus protein VP39"/>
    <property type="match status" value="1"/>
</dbReference>
<dbReference type="InterPro" id="IPR029063">
    <property type="entry name" value="SAM-dependent_MTases_sf"/>
</dbReference>
<evidence type="ECO:0000313" key="9">
    <source>
        <dbReference type="Proteomes" id="UP000050795"/>
    </source>
</evidence>
<keyword evidence="7" id="KW-0949">S-adenosyl-L-methionine</keyword>
<accession>A0AA85IQG2</accession>
<comment type="subcellular location">
    <subcellularLocation>
        <location evidence="1">Cytoplasm</location>
    </subcellularLocation>
</comment>
<sequence length="304" mass="34971">MVIVCLVIKYVFVTLLCALNSDFTYATNFNSQRELVGFLQRKGYIKSKIVINVMLGVDRRYFCPTRPYENQPQTIAEGVNISAPFIHGMVLEALTPRLEVEARVLCVGCSSGYLMACISLYFEKYYGSVTGVESKQEVTDLNKKNIRSWIASSDLAKSRRLKVDGHFYYLTYKNKLDEVLEGVYHVIYYNGDDRSFIDVLKKHLRYSGVLVYRKESEGGDQELYRIDHFKLNEFDERLVARISLVKPKEEKEDGKGREDLPTDHYAVDLDDILLTSIQIKHIPDIKVLLLLLLCTVIISLIRLN</sequence>
<evidence type="ECO:0000256" key="3">
    <source>
        <dbReference type="ARBA" id="ARBA00011890"/>
    </source>
</evidence>
<name>A0AA85IQG2_TRIRE</name>
<evidence type="ECO:0000256" key="5">
    <source>
        <dbReference type="ARBA" id="ARBA00022603"/>
    </source>
</evidence>